<gene>
    <name evidence="1" type="ORF">H3H45_03925</name>
</gene>
<evidence type="ECO:0000313" key="2">
    <source>
        <dbReference type="Proteomes" id="UP000581189"/>
    </source>
</evidence>
<organism evidence="1 2">
    <name type="scientific">Aquipseudomonas guryensis</name>
    <dbReference type="NCBI Taxonomy" id="2759165"/>
    <lineage>
        <taxon>Bacteria</taxon>
        <taxon>Pseudomonadati</taxon>
        <taxon>Pseudomonadota</taxon>
        <taxon>Gammaproteobacteria</taxon>
        <taxon>Pseudomonadales</taxon>
        <taxon>Pseudomonadaceae</taxon>
        <taxon>Aquipseudomonas</taxon>
    </lineage>
</organism>
<sequence length="399" mass="46537">MLYLCFTTDDEQLIQLSVDYWQRGENDSWACGTIADLARRHGRTQAGLLKVVNQACKAVTTVRCGCGRRLVATSRTGFQDLQRRVFSRRKVDPQWQCAVCVEELYKEKQRQQEEQHATEERAIQQQIQTWAEQLRPRSYRAAPFRDAYLLYGLFSASGDLWTQGKLEAWSNHRTALFAHPNDTVAVYQLLHEAGWIVPAQTRRWALRLNADGVVEYDTSLVNWTLAPDSDHLPFTQVLLSLESTLEQAALSDWREVWYSVCLSELRKLLDKQLDRYGFSCKRWSPLIEQNLRQILDECSLAESMRIVYDSVRQLVDAREDKHRNYSRQHIENMLPGSFKRRLEYIRKKGWTPYRWHRSGTKDEAIFTSLLFDKVLKGGNHFYDELTGAAFHLEPPNKSI</sequence>
<accession>A0A7W4D9B5</accession>
<dbReference type="Proteomes" id="UP000581189">
    <property type="component" value="Unassembled WGS sequence"/>
</dbReference>
<proteinExistence type="predicted"/>
<dbReference type="RefSeq" id="WP_182832424.1">
    <property type="nucleotide sequence ID" value="NZ_JACJFN010000001.1"/>
</dbReference>
<protein>
    <submittedName>
        <fullName evidence="1">Uncharacterized protein</fullName>
    </submittedName>
</protein>
<keyword evidence="2" id="KW-1185">Reference proteome</keyword>
<dbReference type="AlphaFoldDB" id="A0A7W4D9B5"/>
<dbReference type="EMBL" id="JACJFN010000001">
    <property type="protein sequence ID" value="MBB1518373.1"/>
    <property type="molecule type" value="Genomic_DNA"/>
</dbReference>
<evidence type="ECO:0000313" key="1">
    <source>
        <dbReference type="EMBL" id="MBB1518373.1"/>
    </source>
</evidence>
<reference evidence="1 2" key="1">
    <citation type="submission" date="2020-08" db="EMBL/GenBank/DDBJ databases">
        <authorList>
            <person name="Kim C.M."/>
        </authorList>
    </citation>
    <scope>NUCLEOTIDE SEQUENCE [LARGE SCALE GENOMIC DNA]</scope>
    <source>
        <strain evidence="1 2">SR9</strain>
    </source>
</reference>
<name>A0A7W4D9B5_9GAMM</name>
<comment type="caution">
    <text evidence="1">The sequence shown here is derived from an EMBL/GenBank/DDBJ whole genome shotgun (WGS) entry which is preliminary data.</text>
</comment>